<evidence type="ECO:0000256" key="1">
    <source>
        <dbReference type="SAM" id="SignalP"/>
    </source>
</evidence>
<proteinExistence type="predicted"/>
<accession>A0A0R2BHR8</accession>
<reference evidence="3 4" key="1">
    <citation type="journal article" date="2015" name="Genome Announc.">
        <title>Expanding the biotechnology potential of lactobacilli through comparative genomics of 213 strains and associated genera.</title>
        <authorList>
            <person name="Sun Z."/>
            <person name="Harris H.M."/>
            <person name="McCann A."/>
            <person name="Guo C."/>
            <person name="Argimon S."/>
            <person name="Zhang W."/>
            <person name="Yang X."/>
            <person name="Jeffery I.B."/>
            <person name="Cooney J.C."/>
            <person name="Kagawa T.F."/>
            <person name="Liu W."/>
            <person name="Song Y."/>
            <person name="Salvetti E."/>
            <person name="Wrobel A."/>
            <person name="Rasinkangas P."/>
            <person name="Parkhill J."/>
            <person name="Rea M.C."/>
            <person name="O'Sullivan O."/>
            <person name="Ritari J."/>
            <person name="Douillard F.P."/>
            <person name="Paul Ross R."/>
            <person name="Yang R."/>
            <person name="Briner A.E."/>
            <person name="Felis G.E."/>
            <person name="de Vos W.M."/>
            <person name="Barrangou R."/>
            <person name="Klaenhammer T.R."/>
            <person name="Caufield P.W."/>
            <person name="Cui Y."/>
            <person name="Zhang H."/>
            <person name="O'Toole P.W."/>
        </authorList>
    </citation>
    <scope>NUCLEOTIDE SEQUENCE [LARGE SCALE GENOMIC DNA]</scope>
    <source>
        <strain evidence="3 4">DSM 20515</strain>
    </source>
</reference>
<organism evidence="3 4">
    <name type="scientific">Secundilactobacillus collinoides DSM 20515 = JCM 1123</name>
    <dbReference type="NCBI Taxonomy" id="1423733"/>
    <lineage>
        <taxon>Bacteria</taxon>
        <taxon>Bacillati</taxon>
        <taxon>Bacillota</taxon>
        <taxon>Bacilli</taxon>
        <taxon>Lactobacillales</taxon>
        <taxon>Lactobacillaceae</taxon>
        <taxon>Secundilactobacillus</taxon>
    </lineage>
</organism>
<dbReference type="PATRIC" id="fig|1423733.4.peg.399"/>
<feature type="chain" id="PRO_5039046675" evidence="1">
    <location>
        <begin position="29"/>
        <end position="215"/>
    </location>
</feature>
<dbReference type="PANTHER" id="PTHR30404">
    <property type="entry name" value="N-ACETYLMURAMOYL-L-ALANINE AMIDASE"/>
    <property type="match status" value="1"/>
</dbReference>
<dbReference type="GO" id="GO:0030288">
    <property type="term" value="C:outer membrane-bounded periplasmic space"/>
    <property type="evidence" value="ECO:0007669"/>
    <property type="project" value="TreeGrafter"/>
</dbReference>
<dbReference type="InterPro" id="IPR002508">
    <property type="entry name" value="MurNAc-LAA_cat"/>
</dbReference>
<dbReference type="Gene3D" id="3.40.630.40">
    <property type="entry name" value="Zn-dependent exopeptidases"/>
    <property type="match status" value="1"/>
</dbReference>
<feature type="domain" description="MurNAc-LAA" evidence="2">
    <location>
        <begin position="109"/>
        <end position="210"/>
    </location>
</feature>
<dbReference type="AlphaFoldDB" id="A0A0R2BHR8"/>
<evidence type="ECO:0000313" key="3">
    <source>
        <dbReference type="EMBL" id="KRM77140.1"/>
    </source>
</evidence>
<sequence length="215" mass="23967">MKKLSKVLLGAVAMLSLLALFVAQPVQTASASTKKEYLLVMGHGAGDPGARGNGNTEANLLRKKLLPHLEKYAKKVKKSKIVFYNPKHNMVTDTRKGGGSHKVKKTTSVIMFHFDASTSRYANGGHVIICHRKPNTREKKMAAVIKKYVGLNKAYNGYSYRTDLKNCNVLRRRGIDFSLVETGFITNKRDYQQINKHIDKIAKGYIEAITGETVK</sequence>
<dbReference type="Proteomes" id="UP000051845">
    <property type="component" value="Unassembled WGS sequence"/>
</dbReference>
<dbReference type="GO" id="GO:0009253">
    <property type="term" value="P:peptidoglycan catabolic process"/>
    <property type="evidence" value="ECO:0007669"/>
    <property type="project" value="InterPro"/>
</dbReference>
<comment type="caution">
    <text evidence="3">The sequence shown here is derived from an EMBL/GenBank/DDBJ whole genome shotgun (WGS) entry which is preliminary data.</text>
</comment>
<gene>
    <name evidence="3" type="ORF">FC82_GL000378</name>
</gene>
<dbReference type="GO" id="GO:0008745">
    <property type="term" value="F:N-acetylmuramoyl-L-alanine amidase activity"/>
    <property type="evidence" value="ECO:0007669"/>
    <property type="project" value="InterPro"/>
</dbReference>
<protein>
    <submittedName>
        <fullName evidence="3">N-acetylmuramoyl-L-alanine amidase</fullName>
    </submittedName>
</protein>
<keyword evidence="1" id="KW-0732">Signal</keyword>
<dbReference type="EMBL" id="AYYR01000013">
    <property type="protein sequence ID" value="KRM77140.1"/>
    <property type="molecule type" value="Genomic_DNA"/>
</dbReference>
<dbReference type="STRING" id="33960.TY91_07060"/>
<dbReference type="Pfam" id="PF01520">
    <property type="entry name" value="Amidase_3"/>
    <property type="match status" value="1"/>
</dbReference>
<evidence type="ECO:0000259" key="2">
    <source>
        <dbReference type="SMART" id="SM00646"/>
    </source>
</evidence>
<dbReference type="CDD" id="cd02696">
    <property type="entry name" value="MurNAc-LAA"/>
    <property type="match status" value="1"/>
</dbReference>
<name>A0A0R2BHR8_SECCO</name>
<dbReference type="SMART" id="SM00646">
    <property type="entry name" value="Ami_3"/>
    <property type="match status" value="1"/>
</dbReference>
<dbReference type="RefSeq" id="WP_056996137.1">
    <property type="nucleotide sequence ID" value="NZ_AYYR01000013.1"/>
</dbReference>
<evidence type="ECO:0000313" key="4">
    <source>
        <dbReference type="Proteomes" id="UP000051845"/>
    </source>
</evidence>
<dbReference type="PANTHER" id="PTHR30404:SF8">
    <property type="entry name" value="AUTOLYSIN PH-RELATED"/>
    <property type="match status" value="1"/>
</dbReference>
<dbReference type="InterPro" id="IPR050695">
    <property type="entry name" value="N-acetylmuramoyl_amidase_3"/>
</dbReference>
<dbReference type="SUPFAM" id="SSF53187">
    <property type="entry name" value="Zn-dependent exopeptidases"/>
    <property type="match status" value="1"/>
</dbReference>
<feature type="signal peptide" evidence="1">
    <location>
        <begin position="1"/>
        <end position="28"/>
    </location>
</feature>